<dbReference type="CDD" id="cd18070">
    <property type="entry name" value="DEXQc_SHPRH"/>
    <property type="match status" value="1"/>
</dbReference>
<evidence type="ECO:0000256" key="6">
    <source>
        <dbReference type="ARBA" id="ARBA00022840"/>
    </source>
</evidence>
<dbReference type="PROSITE" id="PS50089">
    <property type="entry name" value="ZF_RING_2"/>
    <property type="match status" value="1"/>
</dbReference>
<dbReference type="SMART" id="SM00487">
    <property type="entry name" value="DEXDc"/>
    <property type="match status" value="1"/>
</dbReference>
<dbReference type="EMBL" id="HF935944">
    <property type="protein sequence ID" value="CCX14224.1"/>
    <property type="molecule type" value="Genomic_DNA"/>
</dbReference>
<evidence type="ECO:0000259" key="11">
    <source>
        <dbReference type="PROSITE" id="PS51192"/>
    </source>
</evidence>
<feature type="compositionally biased region" description="Basic and acidic residues" evidence="9">
    <location>
        <begin position="762"/>
        <end position="779"/>
    </location>
</feature>
<dbReference type="InterPro" id="IPR001841">
    <property type="entry name" value="Znf_RING"/>
</dbReference>
<name>U4L9J2_PYROM</name>
<dbReference type="OrthoDB" id="5330228at2759"/>
<dbReference type="InterPro" id="IPR049730">
    <property type="entry name" value="SNF2/RAD54-like_C"/>
</dbReference>
<dbReference type="PANTHER" id="PTHR45865:SF1">
    <property type="entry name" value="E3 UBIQUITIN-PROTEIN LIGASE SHPRH"/>
    <property type="match status" value="1"/>
</dbReference>
<keyword evidence="2" id="KW-0547">Nucleotide-binding</keyword>
<protein>
    <submittedName>
        <fullName evidence="12">Similar to Uncharacterized ATP-dependent helicase C144.05 acc. no. Q9UTL9</fullName>
    </submittedName>
</protein>
<dbReference type="SUPFAM" id="SSF57850">
    <property type="entry name" value="RING/U-box"/>
    <property type="match status" value="1"/>
</dbReference>
<evidence type="ECO:0000256" key="7">
    <source>
        <dbReference type="PROSITE-ProRule" id="PRU00175"/>
    </source>
</evidence>
<dbReference type="PROSITE" id="PS00518">
    <property type="entry name" value="ZF_RING_1"/>
    <property type="match status" value="1"/>
</dbReference>
<dbReference type="InterPro" id="IPR001650">
    <property type="entry name" value="Helicase_C-like"/>
</dbReference>
<evidence type="ECO:0000313" key="13">
    <source>
        <dbReference type="Proteomes" id="UP000018144"/>
    </source>
</evidence>
<dbReference type="Gene3D" id="3.30.40.10">
    <property type="entry name" value="Zinc/RING finger domain, C3HC4 (zinc finger)"/>
    <property type="match status" value="1"/>
</dbReference>
<keyword evidence="3 7" id="KW-0863">Zinc-finger</keyword>
<keyword evidence="1" id="KW-0479">Metal-binding</keyword>
<dbReference type="GO" id="GO:0005524">
    <property type="term" value="F:ATP binding"/>
    <property type="evidence" value="ECO:0007669"/>
    <property type="project" value="InterPro"/>
</dbReference>
<dbReference type="PROSITE" id="PS51192">
    <property type="entry name" value="HELICASE_ATP_BIND_1"/>
    <property type="match status" value="1"/>
</dbReference>
<accession>U4L9J2</accession>
<keyword evidence="6" id="KW-0067">ATP-binding</keyword>
<dbReference type="InterPro" id="IPR027417">
    <property type="entry name" value="P-loop_NTPase"/>
</dbReference>
<dbReference type="InterPro" id="IPR017907">
    <property type="entry name" value="Znf_RING_CS"/>
</dbReference>
<dbReference type="GO" id="GO:0006974">
    <property type="term" value="P:DNA damage response"/>
    <property type="evidence" value="ECO:0007669"/>
    <property type="project" value="TreeGrafter"/>
</dbReference>
<keyword evidence="5" id="KW-0862">Zinc</keyword>
<feature type="coiled-coil region" evidence="8">
    <location>
        <begin position="1012"/>
        <end position="1054"/>
    </location>
</feature>
<dbReference type="SUPFAM" id="SSF52540">
    <property type="entry name" value="P-loop containing nucleoside triphosphate hydrolases"/>
    <property type="match status" value="2"/>
</dbReference>
<dbReference type="GO" id="GO:0016787">
    <property type="term" value="F:hydrolase activity"/>
    <property type="evidence" value="ECO:0007669"/>
    <property type="project" value="UniProtKB-KW"/>
</dbReference>
<dbReference type="Gene3D" id="3.40.50.10810">
    <property type="entry name" value="Tandem AAA-ATPase domain"/>
    <property type="match status" value="1"/>
</dbReference>
<dbReference type="GO" id="GO:0061630">
    <property type="term" value="F:ubiquitin protein ligase activity"/>
    <property type="evidence" value="ECO:0007669"/>
    <property type="project" value="TreeGrafter"/>
</dbReference>
<proteinExistence type="predicted"/>
<evidence type="ECO:0000256" key="5">
    <source>
        <dbReference type="ARBA" id="ARBA00022833"/>
    </source>
</evidence>
<dbReference type="Pfam" id="PF00176">
    <property type="entry name" value="SNF2-rel_dom"/>
    <property type="match status" value="1"/>
</dbReference>
<keyword evidence="12" id="KW-0347">Helicase</keyword>
<dbReference type="InterPro" id="IPR059033">
    <property type="entry name" value="C144_05_dom"/>
</dbReference>
<dbReference type="SMART" id="SM00184">
    <property type="entry name" value="RING"/>
    <property type="match status" value="1"/>
</dbReference>
<evidence type="ECO:0000256" key="8">
    <source>
        <dbReference type="SAM" id="Coils"/>
    </source>
</evidence>
<dbReference type="eggNOG" id="KOG0298">
    <property type="taxonomic scope" value="Eukaryota"/>
</dbReference>
<sequence length="1499" mass="169611">MKEAGSLQGGTASKRSIDELSAHQNRAPATKRRRTSPSYNPEHTIPLFNRHINLHIPDQSICDKLKLLAKSPCEADILGFSIVKIEDGPDAMRTLTLRIQTNLSEVPEFLALANVTGPSAMQDFQRFHQILEDNKSRKVMTPNTVLHLGSEIHDGQPFAMETSLRTVSTESQHPLSLGKAEHWGWISKLYKDQPDEQGSDKLNEPDISEKEPLITPRDFYLSLHVPEKTDESLDSMQHKDISCSLFPFQRRTVKWMLGREGILPTGIGERNNSGQDFRDIGDQNAPCVPPTFFRVHNSGSLDSNNFTYVSHVLKVLSNELPRLLDANSLTAPKNTGILAEEMGLGKTIELMSLVCLHRRDPSTIGEIVYDAYQEKEVKVSGATLIITPPSILNQWKSELAARAPSLKVFIYDGIRRIPDDGAAGMVDVLLGYDVVLTTYNVLSEEIHYTTQRSHNLRTAKIYEPKESPLIKISWWRVCLDEAQMVDTGVSKAATVARVIPRVNAWCLTGTPVRKDIDDCFGLLLFLRYEPFCQKAIWKNLTRHPCYFKSLFNTIGIRHSKDIVQDEISLPPQNRVVVTVPFSQVEEQNYTHLFDLMCRDVQVKSDGSPLVDDWNLDDVADKMREWLIRYIHLKNGLHWLCADSFPLRLRQTCLHPEAGERNRKIFGRVGGPLRTVEQVLEAMIENVSNDTQAKERSLFWSMVHRGQLLLEHKEKAQDAMNTWQEALKDVAMAVEEGRQALESEIANAERLKKASKKATNGDSDPKESNLEEDISSEKKTGFSPSVNGAKLRLRTLLEIQHACYYWIATAYFQLKEAAEKQGDNELIIEYTAKEAEFYELAKGARLEMMNETRSNAIRVMNRLSEKKETQSFVEIPDFDPPGEQSGGIESQTILNNIATLADALNNQVILFDEWREILIGLSLEPLVDDDSEEIKGDELEVSVEKQEEGYAYMSAIRALLADREEALTEVHNMLIEQDTRTAMNRPSKIHLSLFTELMAAKDKVNPLNEYKSMKRLMNDLRMLISSFKSAEEDGSKRAQLERALAESEYKRLQNIVTIQTRAVHDSFREVELFRSISNTRMEFYRQFQIVSDTLLPINLHAEYNTSHVTDGLIEGILKKEDKFRNLISQGKSKQRYLSHLSSIKIEDKPSCMICMDNYEIGIISNCGHSFCKECIMIWRKTSTACPSCKTHLLPGSFFEVTYKPQSAVMEREPQANENTSKTPTAVSRKVYENIKEKMLDEIKAIDLESSYGSKIDMMTRHLVWLKRNEPGFKAVIFSQWSEVLDAVKTAIKAAGIQYAGLYNSRDKKVNGVEAFKNNPEISCFFLHAKSQSSGLTVVNATHVFLCEPLLNVGLELQAVSRVHRIGQKNMTTVWCYVVDGTVEQSVLNLATRRRLALVGQVEDGEEQKVIHQKLLAAEAEELREGLSTMVEKWPGGGEMVKNEDLWDCLFSSSNKVLSNKKAGNGVVSGVDRELRAHAAEMRVAQEALEALEAEDEMMQE</sequence>
<dbReference type="Pfam" id="PF13923">
    <property type="entry name" value="zf-C3HC4_2"/>
    <property type="match status" value="1"/>
</dbReference>
<dbReference type="InterPro" id="IPR014001">
    <property type="entry name" value="Helicase_ATP-bd"/>
</dbReference>
<dbReference type="GO" id="GO:0008270">
    <property type="term" value="F:zinc ion binding"/>
    <property type="evidence" value="ECO:0007669"/>
    <property type="project" value="UniProtKB-KW"/>
</dbReference>
<evidence type="ECO:0000256" key="1">
    <source>
        <dbReference type="ARBA" id="ARBA00022723"/>
    </source>
</evidence>
<feature type="region of interest" description="Disordered" evidence="9">
    <location>
        <begin position="751"/>
        <end position="780"/>
    </location>
</feature>
<dbReference type="Pfam" id="PF26021">
    <property type="entry name" value="Ferritin_C144_05"/>
    <property type="match status" value="1"/>
</dbReference>
<dbReference type="GO" id="GO:0004386">
    <property type="term" value="F:helicase activity"/>
    <property type="evidence" value="ECO:0007669"/>
    <property type="project" value="UniProtKB-KW"/>
</dbReference>
<dbReference type="Pfam" id="PF00271">
    <property type="entry name" value="Helicase_C"/>
    <property type="match status" value="1"/>
</dbReference>
<evidence type="ECO:0000313" key="12">
    <source>
        <dbReference type="EMBL" id="CCX14224.1"/>
    </source>
</evidence>
<keyword evidence="4" id="KW-0378">Hydrolase</keyword>
<dbReference type="InterPro" id="IPR000330">
    <property type="entry name" value="SNF2_N"/>
</dbReference>
<dbReference type="InterPro" id="IPR052583">
    <property type="entry name" value="ATP-helicase/E3_Ub-Ligase"/>
</dbReference>
<dbReference type="PANTHER" id="PTHR45865">
    <property type="entry name" value="E3 UBIQUITIN-PROTEIN LIGASE SHPRH FAMILY MEMBER"/>
    <property type="match status" value="1"/>
</dbReference>
<evidence type="ECO:0000259" key="10">
    <source>
        <dbReference type="PROSITE" id="PS50089"/>
    </source>
</evidence>
<evidence type="ECO:0000256" key="4">
    <source>
        <dbReference type="ARBA" id="ARBA00022801"/>
    </source>
</evidence>
<evidence type="ECO:0000256" key="9">
    <source>
        <dbReference type="SAM" id="MobiDB-lite"/>
    </source>
</evidence>
<keyword evidence="8" id="KW-0175">Coiled coil</keyword>
<dbReference type="STRING" id="1076935.U4L9J2"/>
<dbReference type="InterPro" id="IPR013083">
    <property type="entry name" value="Znf_RING/FYVE/PHD"/>
</dbReference>
<evidence type="ECO:0000256" key="3">
    <source>
        <dbReference type="ARBA" id="ARBA00022771"/>
    </source>
</evidence>
<organism evidence="12 13">
    <name type="scientific">Pyronema omphalodes (strain CBS 100304)</name>
    <name type="common">Pyronema confluens</name>
    <dbReference type="NCBI Taxonomy" id="1076935"/>
    <lineage>
        <taxon>Eukaryota</taxon>
        <taxon>Fungi</taxon>
        <taxon>Dikarya</taxon>
        <taxon>Ascomycota</taxon>
        <taxon>Pezizomycotina</taxon>
        <taxon>Pezizomycetes</taxon>
        <taxon>Pezizales</taxon>
        <taxon>Pyronemataceae</taxon>
        <taxon>Pyronema</taxon>
    </lineage>
</organism>
<feature type="domain" description="RING-type" evidence="10">
    <location>
        <begin position="1150"/>
        <end position="1188"/>
    </location>
</feature>
<dbReference type="Gene3D" id="3.40.50.300">
    <property type="entry name" value="P-loop containing nucleotide triphosphate hydrolases"/>
    <property type="match status" value="1"/>
</dbReference>
<reference evidence="12 13" key="1">
    <citation type="journal article" date="2013" name="PLoS Genet.">
        <title>The genome and development-dependent transcriptomes of Pyronema confluens: a window into fungal evolution.</title>
        <authorList>
            <person name="Traeger S."/>
            <person name="Altegoer F."/>
            <person name="Freitag M."/>
            <person name="Gabaldon T."/>
            <person name="Kempken F."/>
            <person name="Kumar A."/>
            <person name="Marcet-Houben M."/>
            <person name="Poggeler S."/>
            <person name="Stajich J.E."/>
            <person name="Nowrousian M."/>
        </authorList>
    </citation>
    <scope>NUCLEOTIDE SEQUENCE [LARGE SCALE GENOMIC DNA]</scope>
    <source>
        <strain evidence="13">CBS 100304</strain>
        <tissue evidence="12">Vegetative mycelium</tissue>
    </source>
</reference>
<keyword evidence="13" id="KW-1185">Reference proteome</keyword>
<gene>
    <name evidence="12" type="ORF">PCON_13817</name>
</gene>
<feature type="region of interest" description="Disordered" evidence="9">
    <location>
        <begin position="1"/>
        <end position="41"/>
    </location>
</feature>
<dbReference type="OMA" id="KAVFFCA"/>
<evidence type="ECO:0000256" key="2">
    <source>
        <dbReference type="ARBA" id="ARBA00022741"/>
    </source>
</evidence>
<dbReference type="CDD" id="cd18793">
    <property type="entry name" value="SF2_C_SNF"/>
    <property type="match status" value="1"/>
</dbReference>
<dbReference type="InterPro" id="IPR038718">
    <property type="entry name" value="SNF2-like_sf"/>
</dbReference>
<dbReference type="GO" id="GO:0000209">
    <property type="term" value="P:protein polyubiquitination"/>
    <property type="evidence" value="ECO:0007669"/>
    <property type="project" value="TreeGrafter"/>
</dbReference>
<feature type="domain" description="Helicase ATP-binding" evidence="11">
    <location>
        <begin position="327"/>
        <end position="529"/>
    </location>
</feature>
<dbReference type="GO" id="GO:0005634">
    <property type="term" value="C:nucleus"/>
    <property type="evidence" value="ECO:0007669"/>
    <property type="project" value="TreeGrafter"/>
</dbReference>
<dbReference type="Proteomes" id="UP000018144">
    <property type="component" value="Unassembled WGS sequence"/>
</dbReference>